<sequence length="469" mass="52478">MADTIETSYEDSVDKENLPNLLSASQSTNCPNDYLEVRDGRYSFSPLIGQFCGMKSPNSEVRARSGYMWLHFHSDNLLEYRGFMAEYEFVRGPIFGHDLLRPLDCYFSFAMSLDGIIDMSEMHQFYIENRNSTGSLDCVWQIQVPNWLSIAIFAEDFSLSLPNQCHKNFLEIYAGSTANSPLKRYCGINANHVYSNQPTIFVRVFGTDSKSILETKLRLLFSTYVALKNCSLHNLFSCGDDICIPQELVCSGKSNCLYGRDENHCVTNENVKSVVFSGYGTMIVIVLFVIGTVVGLIFWYQPFKKNEVKVDAYLKELCNQPPPGLTQTNRQRAASKRINSLLADFTTLTPDSSPSMSGSITMTDLAHHSHCSTLKPLPVLNGGCSPIRTVDRRFTDSNLTGIPTTGSGVSRIIANRRLHSLSTSLMDVQRRQSTETVVEVAEVEDDQPVDENGNAETSFYGEISQTVFL</sequence>
<accession>A0AC34RGZ2</accession>
<evidence type="ECO:0000313" key="1">
    <source>
        <dbReference type="Proteomes" id="UP000887576"/>
    </source>
</evidence>
<dbReference type="WBParaSite" id="JU765_v2.g6872.t1">
    <property type="protein sequence ID" value="JU765_v2.g6872.t1"/>
    <property type="gene ID" value="JU765_v2.g6872"/>
</dbReference>
<evidence type="ECO:0000313" key="2">
    <source>
        <dbReference type="WBParaSite" id="JU765_v2.g6872.t1"/>
    </source>
</evidence>
<organism evidence="1 2">
    <name type="scientific">Panagrolaimus sp. JU765</name>
    <dbReference type="NCBI Taxonomy" id="591449"/>
    <lineage>
        <taxon>Eukaryota</taxon>
        <taxon>Metazoa</taxon>
        <taxon>Ecdysozoa</taxon>
        <taxon>Nematoda</taxon>
        <taxon>Chromadorea</taxon>
        <taxon>Rhabditida</taxon>
        <taxon>Tylenchina</taxon>
        <taxon>Panagrolaimomorpha</taxon>
        <taxon>Panagrolaimoidea</taxon>
        <taxon>Panagrolaimidae</taxon>
        <taxon>Panagrolaimus</taxon>
    </lineage>
</organism>
<dbReference type="Proteomes" id="UP000887576">
    <property type="component" value="Unplaced"/>
</dbReference>
<reference evidence="2" key="1">
    <citation type="submission" date="2022-11" db="UniProtKB">
        <authorList>
            <consortium name="WormBaseParasite"/>
        </authorList>
    </citation>
    <scope>IDENTIFICATION</scope>
</reference>
<proteinExistence type="predicted"/>
<name>A0AC34RGZ2_9BILA</name>
<protein>
    <submittedName>
        <fullName evidence="2">CUB domain-containing protein</fullName>
    </submittedName>
</protein>